<accession>A0A9X1KWH8</accession>
<gene>
    <name evidence="2" type="ORF">LDX50_07580</name>
    <name evidence="3" type="ORF">LDX50_13550</name>
    <name evidence="4" type="ORF">LDX50_19270</name>
</gene>
<feature type="chain" id="PRO_5041116493" evidence="1">
    <location>
        <begin position="20"/>
        <end position="635"/>
    </location>
</feature>
<reference evidence="3" key="1">
    <citation type="submission" date="2021-09" db="EMBL/GenBank/DDBJ databases">
        <title>Fulvivirga sp. isolated from coastal sediment.</title>
        <authorList>
            <person name="Yu H."/>
        </authorList>
    </citation>
    <scope>NUCLEOTIDE SEQUENCE</scope>
    <source>
        <strain evidence="3">1062</strain>
    </source>
</reference>
<comment type="caution">
    <text evidence="3">The sequence shown here is derived from an EMBL/GenBank/DDBJ whole genome shotgun (WGS) entry which is preliminary data.</text>
</comment>
<dbReference type="Proteomes" id="UP001139409">
    <property type="component" value="Unassembled WGS sequence"/>
</dbReference>
<organism evidence="3 5">
    <name type="scientific">Fulvivirga sedimenti</name>
    <dbReference type="NCBI Taxonomy" id="2879465"/>
    <lineage>
        <taxon>Bacteria</taxon>
        <taxon>Pseudomonadati</taxon>
        <taxon>Bacteroidota</taxon>
        <taxon>Cytophagia</taxon>
        <taxon>Cytophagales</taxon>
        <taxon>Fulvivirgaceae</taxon>
        <taxon>Fulvivirga</taxon>
    </lineage>
</organism>
<evidence type="ECO:0000313" key="5">
    <source>
        <dbReference type="Proteomes" id="UP001139409"/>
    </source>
</evidence>
<proteinExistence type="predicted"/>
<evidence type="ECO:0000313" key="2">
    <source>
        <dbReference type="EMBL" id="MCA6074726.1"/>
    </source>
</evidence>
<dbReference type="EMBL" id="JAIXNE010000003">
    <property type="protein sequence ID" value="MCA6075903.1"/>
    <property type="molecule type" value="Genomic_DNA"/>
</dbReference>
<evidence type="ECO:0000313" key="4">
    <source>
        <dbReference type="EMBL" id="MCA6077031.1"/>
    </source>
</evidence>
<name>A0A9X1KWH8_9BACT</name>
<protein>
    <submittedName>
        <fullName evidence="3">T9SS type A sorting domain-containing protein</fullName>
    </submittedName>
</protein>
<feature type="signal peptide" evidence="1">
    <location>
        <begin position="1"/>
        <end position="19"/>
    </location>
</feature>
<dbReference type="EMBL" id="JAIXNE010000004">
    <property type="protein sequence ID" value="MCA6077031.1"/>
    <property type="molecule type" value="Genomic_DNA"/>
</dbReference>
<evidence type="ECO:0000313" key="3">
    <source>
        <dbReference type="EMBL" id="MCA6075903.1"/>
    </source>
</evidence>
<keyword evidence="5" id="KW-1185">Reference proteome</keyword>
<evidence type="ECO:0000256" key="1">
    <source>
        <dbReference type="SAM" id="SignalP"/>
    </source>
</evidence>
<sequence>MWRILNFLLLVSHSISAQTAWINEFHYDNAGIDAQEFIEVIAGDSIANLTLYLYNGVNGLPYDSALLDTLSWHPVSPGFKATVWFKPGIQNGPDGFALSTPSGVLDILSYEGDFTGLGGPAAGLIFEAVLVSETGTSPLSYSIQRTGPGSRGPHFTWKFQSNASPGTLNKDQWLTFAPTLVSFGSDTLFFGIVPFGTSSSVQSYDFTAVNISSDVSVYPPLGYEISLFPDFAESHTFLLPLILSATTDCLPYQRIYVRFKPPSPDGLSYDDFVVHETPGITSLQIAVRGTEGIPELPNMWINEFHYDNVSTDTLEFVEIVIQYPERYDLSKVRLSLYNGSSGLMYRSLDLNDAWAGEKDDPGFQLFVFPISGIQNGSPDGIALSFGEFTSEFISYEGAFTASEGPAAGINSSPLLPEESGETPPLSSIQRIGKGDHADSFEWILVPGNHTMGEVNLQQILPIHLLSYNLRRINDSSVEISWQTTTGPENFGFVLESSESGIIFDSLSFIPATSGGFYSQTISLASNLQYIRIRQLSFKGNYEILLTDRVPEITPGKNASLLIGKNRYILNYPGTEPGNVVIALLNSQAQHLRTLHDRIETNELNLTHWLAGLPAGMYLIRVRSDHATQTIRFIID</sequence>
<keyword evidence="1" id="KW-0732">Signal</keyword>
<dbReference type="AlphaFoldDB" id="A0A9X1KWH8"/>
<dbReference type="RefSeq" id="WP_225697839.1">
    <property type="nucleotide sequence ID" value="NZ_JAIXNE010000002.1"/>
</dbReference>
<dbReference type="EMBL" id="JAIXNE010000002">
    <property type="protein sequence ID" value="MCA6074726.1"/>
    <property type="molecule type" value="Genomic_DNA"/>
</dbReference>